<keyword evidence="2" id="KW-1185">Reference proteome</keyword>
<reference evidence="1" key="1">
    <citation type="journal article" date="2023" name="G3 (Bethesda)">
        <title>A reference genome for the long-term kleptoplast-retaining sea slug Elysia crispata morphotype clarki.</title>
        <authorList>
            <person name="Eastman K.E."/>
            <person name="Pendleton A.L."/>
            <person name="Shaikh M.A."/>
            <person name="Suttiyut T."/>
            <person name="Ogas R."/>
            <person name="Tomko P."/>
            <person name="Gavelis G."/>
            <person name="Widhalm J.R."/>
            <person name="Wisecaver J.H."/>
        </authorList>
    </citation>
    <scope>NUCLEOTIDE SEQUENCE</scope>
    <source>
        <strain evidence="1">ECLA1</strain>
    </source>
</reference>
<evidence type="ECO:0000313" key="2">
    <source>
        <dbReference type="Proteomes" id="UP001283361"/>
    </source>
</evidence>
<dbReference type="EMBL" id="JAWDGP010007794">
    <property type="protein sequence ID" value="KAK3704563.1"/>
    <property type="molecule type" value="Genomic_DNA"/>
</dbReference>
<organism evidence="1 2">
    <name type="scientific">Elysia crispata</name>
    <name type="common">lettuce slug</name>
    <dbReference type="NCBI Taxonomy" id="231223"/>
    <lineage>
        <taxon>Eukaryota</taxon>
        <taxon>Metazoa</taxon>
        <taxon>Spiralia</taxon>
        <taxon>Lophotrochozoa</taxon>
        <taxon>Mollusca</taxon>
        <taxon>Gastropoda</taxon>
        <taxon>Heterobranchia</taxon>
        <taxon>Euthyneura</taxon>
        <taxon>Panpulmonata</taxon>
        <taxon>Sacoglossa</taxon>
        <taxon>Placobranchoidea</taxon>
        <taxon>Plakobranchidae</taxon>
        <taxon>Elysia</taxon>
    </lineage>
</organism>
<evidence type="ECO:0000313" key="1">
    <source>
        <dbReference type="EMBL" id="KAK3704563.1"/>
    </source>
</evidence>
<dbReference type="AlphaFoldDB" id="A0AAE1CKT8"/>
<protein>
    <submittedName>
        <fullName evidence="1">Uncharacterized protein</fullName>
    </submittedName>
</protein>
<sequence length="124" mass="13998">MSFTAAAISCAPAVHTQTWLSCPCLYRSQITQICSLFTETDEQTPISTPGHINRLSLMCRDSNVVKAPFKITVYLPTLQSSLLLLQKVFSHAQHLDSSYHFNQFSFLTNLWSNLRIKSSTDLQD</sequence>
<name>A0AAE1CKT8_9GAST</name>
<accession>A0AAE1CKT8</accession>
<dbReference type="Proteomes" id="UP001283361">
    <property type="component" value="Unassembled WGS sequence"/>
</dbReference>
<gene>
    <name evidence="1" type="ORF">RRG08_033605</name>
</gene>
<comment type="caution">
    <text evidence="1">The sequence shown here is derived from an EMBL/GenBank/DDBJ whole genome shotgun (WGS) entry which is preliminary data.</text>
</comment>
<proteinExistence type="predicted"/>